<dbReference type="AlphaFoldDB" id="A0A2J6QZ69"/>
<protein>
    <recommendedName>
        <fullName evidence="2">2EXR domain-containing protein</fullName>
    </recommendedName>
</protein>
<feature type="region of interest" description="Disordered" evidence="1">
    <location>
        <begin position="1"/>
        <end position="40"/>
    </location>
</feature>
<feature type="domain" description="2EXR" evidence="2">
    <location>
        <begin position="42"/>
        <end position="151"/>
    </location>
</feature>
<dbReference type="PANTHER" id="PTHR35910:SF6">
    <property type="entry name" value="2EXR DOMAIN-CONTAINING PROTEIN"/>
    <property type="match status" value="1"/>
</dbReference>
<name>A0A2J6QZ69_HYAVF</name>
<evidence type="ECO:0000313" key="3">
    <source>
        <dbReference type="EMBL" id="PMD31560.1"/>
    </source>
</evidence>
<dbReference type="OrthoDB" id="3541481at2759"/>
<dbReference type="Pfam" id="PF20150">
    <property type="entry name" value="2EXR"/>
    <property type="match status" value="1"/>
</dbReference>
<evidence type="ECO:0000259" key="2">
    <source>
        <dbReference type="Pfam" id="PF20150"/>
    </source>
</evidence>
<evidence type="ECO:0000313" key="4">
    <source>
        <dbReference type="Proteomes" id="UP000235786"/>
    </source>
</evidence>
<sequence>MTSTEKPDEAVAPLSIGKNDDSIPSPTSEPGPGPTQDPLTKFTCFPKLPIELRLRIWKFAAFIPRNVDVWIGPEKTSYDEDGDYWDIRIDIENHHYFCSRTSPPAILHTSHESRKEGLLVYKLGFGTEHHAGRHHFRSDPTIYANSSSDTLCLMNASKFVYQNNNIFEKIESCYNASGLRSIAFNMADIAWVPLGGLWPTRQLRVLFSVMVRLRNLEEVILFILEDNEEHTSFPCARIEFRDIGAEEWDFKSRLEKAKGYLKCSLTKFAESRKIEALNPIVRLCKMKMVRDPRN</sequence>
<dbReference type="Proteomes" id="UP000235786">
    <property type="component" value="Unassembled WGS sequence"/>
</dbReference>
<proteinExistence type="predicted"/>
<gene>
    <name evidence="3" type="ORF">L207DRAFT_591511</name>
</gene>
<keyword evidence="4" id="KW-1185">Reference proteome</keyword>
<organism evidence="3 4">
    <name type="scientific">Hyaloscypha variabilis (strain UAMH 11265 / GT02V1 / F)</name>
    <name type="common">Meliniomyces variabilis</name>
    <dbReference type="NCBI Taxonomy" id="1149755"/>
    <lineage>
        <taxon>Eukaryota</taxon>
        <taxon>Fungi</taxon>
        <taxon>Dikarya</taxon>
        <taxon>Ascomycota</taxon>
        <taxon>Pezizomycotina</taxon>
        <taxon>Leotiomycetes</taxon>
        <taxon>Helotiales</taxon>
        <taxon>Hyaloscyphaceae</taxon>
        <taxon>Hyaloscypha</taxon>
        <taxon>Hyaloscypha variabilis</taxon>
    </lineage>
</organism>
<evidence type="ECO:0000256" key="1">
    <source>
        <dbReference type="SAM" id="MobiDB-lite"/>
    </source>
</evidence>
<dbReference type="InterPro" id="IPR045518">
    <property type="entry name" value="2EXR"/>
</dbReference>
<reference evidence="3 4" key="1">
    <citation type="submission" date="2016-04" db="EMBL/GenBank/DDBJ databases">
        <title>A degradative enzymes factory behind the ericoid mycorrhizal symbiosis.</title>
        <authorList>
            <consortium name="DOE Joint Genome Institute"/>
            <person name="Martino E."/>
            <person name="Morin E."/>
            <person name="Grelet G."/>
            <person name="Kuo A."/>
            <person name="Kohler A."/>
            <person name="Daghino S."/>
            <person name="Barry K."/>
            <person name="Choi C."/>
            <person name="Cichocki N."/>
            <person name="Clum A."/>
            <person name="Copeland A."/>
            <person name="Hainaut M."/>
            <person name="Haridas S."/>
            <person name="Labutti K."/>
            <person name="Lindquist E."/>
            <person name="Lipzen A."/>
            <person name="Khouja H.-R."/>
            <person name="Murat C."/>
            <person name="Ohm R."/>
            <person name="Olson A."/>
            <person name="Spatafora J."/>
            <person name="Veneault-Fourrey C."/>
            <person name="Henrissat B."/>
            <person name="Grigoriev I."/>
            <person name="Martin F."/>
            <person name="Perotto S."/>
        </authorList>
    </citation>
    <scope>NUCLEOTIDE SEQUENCE [LARGE SCALE GENOMIC DNA]</scope>
    <source>
        <strain evidence="3 4">F</strain>
    </source>
</reference>
<dbReference type="PANTHER" id="PTHR35910">
    <property type="entry name" value="2EXR DOMAIN-CONTAINING PROTEIN"/>
    <property type="match status" value="1"/>
</dbReference>
<dbReference type="EMBL" id="KZ613962">
    <property type="protein sequence ID" value="PMD31560.1"/>
    <property type="molecule type" value="Genomic_DNA"/>
</dbReference>
<accession>A0A2J6QZ69</accession>